<dbReference type="Gene3D" id="3.40.50.300">
    <property type="entry name" value="P-loop containing nucleotide triphosphate hydrolases"/>
    <property type="match status" value="1"/>
</dbReference>
<dbReference type="GO" id="GO:0036430">
    <property type="term" value="F:CMP kinase activity"/>
    <property type="evidence" value="ECO:0007669"/>
    <property type="project" value="RHEA"/>
</dbReference>
<sequence length="231" mass="24814">MSQQTGSAVVAIDGPGGAGKGTISRLIAERLDWHLLDSGALYRLTALAAERRGIDMTDAAALETIARELDVVFVSEGEHTCIMLEGEDVSSDIRNEHVGGLASQVAALQVVREALLARQRDFATSPGLVADGRDMGTVVFPEAPLKIFLTASAEERARRRFDQLRQAGQHASLSSLLKEIEARDARDTQRAVAPLRPAEDAITIDTTELSIPDVVARIEALLSLRGLIVPQ</sequence>
<dbReference type="GO" id="GO:0036431">
    <property type="term" value="F:dCMP kinase activity"/>
    <property type="evidence" value="ECO:0007669"/>
    <property type="project" value="InterPro"/>
</dbReference>
<dbReference type="GO" id="GO:0015949">
    <property type="term" value="P:nucleobase-containing small molecule interconversion"/>
    <property type="evidence" value="ECO:0007669"/>
    <property type="project" value="TreeGrafter"/>
</dbReference>
<evidence type="ECO:0000259" key="9">
    <source>
        <dbReference type="Pfam" id="PF02224"/>
    </source>
</evidence>
<dbReference type="PANTHER" id="PTHR21299:SF2">
    <property type="entry name" value="CYTIDYLATE KINASE"/>
    <property type="match status" value="1"/>
</dbReference>
<dbReference type="GO" id="GO:0005524">
    <property type="term" value="F:ATP binding"/>
    <property type="evidence" value="ECO:0007669"/>
    <property type="project" value="UniProtKB-UniRule"/>
</dbReference>
<evidence type="ECO:0000256" key="1">
    <source>
        <dbReference type="ARBA" id="ARBA00009427"/>
    </source>
</evidence>
<name>A0A1I1M493_9GAMM</name>
<evidence type="ECO:0000256" key="6">
    <source>
        <dbReference type="ARBA" id="ARBA00047615"/>
    </source>
</evidence>
<evidence type="ECO:0000256" key="4">
    <source>
        <dbReference type="ARBA" id="ARBA00022777"/>
    </source>
</evidence>
<keyword evidence="8" id="KW-0963">Cytoplasm</keyword>
<dbReference type="EMBL" id="FOLY01000006">
    <property type="protein sequence ID" value="SFC80201.1"/>
    <property type="molecule type" value="Genomic_DNA"/>
</dbReference>
<evidence type="ECO:0000256" key="3">
    <source>
        <dbReference type="ARBA" id="ARBA00022741"/>
    </source>
</evidence>
<evidence type="ECO:0000313" key="10">
    <source>
        <dbReference type="EMBL" id="SFC80201.1"/>
    </source>
</evidence>
<keyword evidence="5 8" id="KW-0067">ATP-binding</keyword>
<feature type="domain" description="Cytidylate kinase" evidence="9">
    <location>
        <begin position="10"/>
        <end position="219"/>
    </location>
</feature>
<keyword evidence="2 8" id="KW-0808">Transferase</keyword>
<dbReference type="GO" id="GO:0005829">
    <property type="term" value="C:cytosol"/>
    <property type="evidence" value="ECO:0007669"/>
    <property type="project" value="TreeGrafter"/>
</dbReference>
<keyword evidence="3 8" id="KW-0547">Nucleotide-binding</keyword>
<dbReference type="OrthoDB" id="9807434at2"/>
<comment type="subcellular location">
    <subcellularLocation>
        <location evidence="8">Cytoplasm</location>
    </subcellularLocation>
</comment>
<dbReference type="EC" id="2.7.4.25" evidence="8"/>
<evidence type="ECO:0000256" key="5">
    <source>
        <dbReference type="ARBA" id="ARBA00022840"/>
    </source>
</evidence>
<dbReference type="AlphaFoldDB" id="A0A1I1M493"/>
<comment type="catalytic activity">
    <reaction evidence="6 8">
        <text>dCMP + ATP = dCDP + ADP</text>
        <dbReference type="Rhea" id="RHEA:25094"/>
        <dbReference type="ChEBI" id="CHEBI:30616"/>
        <dbReference type="ChEBI" id="CHEBI:57566"/>
        <dbReference type="ChEBI" id="CHEBI:58593"/>
        <dbReference type="ChEBI" id="CHEBI:456216"/>
        <dbReference type="EC" id="2.7.4.25"/>
    </reaction>
</comment>
<dbReference type="Proteomes" id="UP000199046">
    <property type="component" value="Unassembled WGS sequence"/>
</dbReference>
<evidence type="ECO:0000256" key="7">
    <source>
        <dbReference type="ARBA" id="ARBA00048478"/>
    </source>
</evidence>
<dbReference type="GO" id="GO:0006220">
    <property type="term" value="P:pyrimidine nucleotide metabolic process"/>
    <property type="evidence" value="ECO:0007669"/>
    <property type="project" value="UniProtKB-UniRule"/>
</dbReference>
<evidence type="ECO:0000256" key="8">
    <source>
        <dbReference type="HAMAP-Rule" id="MF_00238"/>
    </source>
</evidence>
<keyword evidence="4 8" id="KW-0418">Kinase</keyword>
<gene>
    <name evidence="8" type="primary">cmk</name>
    <name evidence="10" type="ORF">SAMN05421848_2780</name>
</gene>
<evidence type="ECO:0000313" key="11">
    <source>
        <dbReference type="Proteomes" id="UP000199046"/>
    </source>
</evidence>
<keyword evidence="11" id="KW-1185">Reference proteome</keyword>
<dbReference type="PANTHER" id="PTHR21299">
    <property type="entry name" value="CYTIDYLATE KINASE/PANTOATE-BETA-ALANINE LIGASE"/>
    <property type="match status" value="1"/>
</dbReference>
<comment type="catalytic activity">
    <reaction evidence="7 8">
        <text>CMP + ATP = CDP + ADP</text>
        <dbReference type="Rhea" id="RHEA:11600"/>
        <dbReference type="ChEBI" id="CHEBI:30616"/>
        <dbReference type="ChEBI" id="CHEBI:58069"/>
        <dbReference type="ChEBI" id="CHEBI:60377"/>
        <dbReference type="ChEBI" id="CHEBI:456216"/>
        <dbReference type="EC" id="2.7.4.25"/>
    </reaction>
</comment>
<dbReference type="InterPro" id="IPR011994">
    <property type="entry name" value="Cytidylate_kinase_dom"/>
</dbReference>
<proteinExistence type="inferred from homology"/>
<feature type="binding site" evidence="8">
    <location>
        <begin position="14"/>
        <end position="22"/>
    </location>
    <ligand>
        <name>ATP</name>
        <dbReference type="ChEBI" id="CHEBI:30616"/>
    </ligand>
</feature>
<dbReference type="Pfam" id="PF02224">
    <property type="entry name" value="Cytidylate_kin"/>
    <property type="match status" value="1"/>
</dbReference>
<protein>
    <recommendedName>
        <fullName evidence="8">Cytidylate kinase</fullName>
        <shortName evidence="8">CK</shortName>
        <ecNumber evidence="8">2.7.4.25</ecNumber>
    </recommendedName>
    <alternativeName>
        <fullName evidence="8">Cytidine monophosphate kinase</fullName>
        <shortName evidence="8">CMP kinase</shortName>
    </alternativeName>
</protein>
<reference evidence="11" key="1">
    <citation type="submission" date="2016-10" db="EMBL/GenBank/DDBJ databases">
        <authorList>
            <person name="Varghese N."/>
            <person name="Submissions S."/>
        </authorList>
    </citation>
    <scope>NUCLEOTIDE SEQUENCE [LARGE SCALE GENOMIC DNA]</scope>
    <source>
        <strain evidence="11">DSM 23439</strain>
    </source>
</reference>
<comment type="similarity">
    <text evidence="1 8">Belongs to the cytidylate kinase family. Type 1 subfamily.</text>
</comment>
<dbReference type="InterPro" id="IPR003136">
    <property type="entry name" value="Cytidylate_kin"/>
</dbReference>
<dbReference type="InterPro" id="IPR027417">
    <property type="entry name" value="P-loop_NTPase"/>
</dbReference>
<dbReference type="SUPFAM" id="SSF52540">
    <property type="entry name" value="P-loop containing nucleoside triphosphate hydrolases"/>
    <property type="match status" value="1"/>
</dbReference>
<dbReference type="STRING" id="402385.SAMN05421848_2780"/>
<dbReference type="NCBIfam" id="TIGR00017">
    <property type="entry name" value="cmk"/>
    <property type="match status" value="1"/>
</dbReference>
<dbReference type="CDD" id="cd02020">
    <property type="entry name" value="CMPK"/>
    <property type="match status" value="1"/>
</dbReference>
<evidence type="ECO:0000256" key="2">
    <source>
        <dbReference type="ARBA" id="ARBA00022679"/>
    </source>
</evidence>
<dbReference type="RefSeq" id="WP_090135207.1">
    <property type="nucleotide sequence ID" value="NZ_FOLY01000006.1"/>
</dbReference>
<accession>A0A1I1M493</accession>
<organism evidence="10 11">
    <name type="scientific">Kushneria avicenniae</name>
    <dbReference type="NCBI Taxonomy" id="402385"/>
    <lineage>
        <taxon>Bacteria</taxon>
        <taxon>Pseudomonadati</taxon>
        <taxon>Pseudomonadota</taxon>
        <taxon>Gammaproteobacteria</taxon>
        <taxon>Oceanospirillales</taxon>
        <taxon>Halomonadaceae</taxon>
        <taxon>Kushneria</taxon>
    </lineage>
</organism>
<dbReference type="HAMAP" id="MF_00238">
    <property type="entry name" value="Cytidyl_kinase_type1"/>
    <property type="match status" value="1"/>
</dbReference>